<evidence type="ECO:0000256" key="1">
    <source>
        <dbReference type="ARBA" id="ARBA00006739"/>
    </source>
</evidence>
<gene>
    <name evidence="4" type="ORF">SAMN05192563_103011</name>
</gene>
<dbReference type="Proteomes" id="UP000198844">
    <property type="component" value="Unassembled WGS sequence"/>
</dbReference>
<dbReference type="GO" id="GO:0016757">
    <property type="term" value="F:glycosyltransferase activity"/>
    <property type="evidence" value="ECO:0007669"/>
    <property type="project" value="UniProtKB-KW"/>
</dbReference>
<reference evidence="4 5" key="1">
    <citation type="submission" date="2016-10" db="EMBL/GenBank/DDBJ databases">
        <authorList>
            <person name="de Groot N.N."/>
        </authorList>
    </citation>
    <scope>NUCLEOTIDE SEQUENCE [LARGE SCALE GENOMIC DNA]</scope>
    <source>
        <strain evidence="4 5">LMG 27731</strain>
    </source>
</reference>
<proteinExistence type="inferred from homology"/>
<evidence type="ECO:0000256" key="2">
    <source>
        <dbReference type="ARBA" id="ARBA00022676"/>
    </source>
</evidence>
<accession>A0A1I7ELP2</accession>
<keyword evidence="3 4" id="KW-0808">Transferase</keyword>
<evidence type="ECO:0000256" key="3">
    <source>
        <dbReference type="ARBA" id="ARBA00022679"/>
    </source>
</evidence>
<dbReference type="AlphaFoldDB" id="A0A1I7ELP2"/>
<dbReference type="SUPFAM" id="SSF53448">
    <property type="entry name" value="Nucleotide-diphospho-sugar transferases"/>
    <property type="match status" value="1"/>
</dbReference>
<comment type="similarity">
    <text evidence="1">Belongs to the glycosyltransferase 2 family.</text>
</comment>
<evidence type="ECO:0000313" key="5">
    <source>
        <dbReference type="Proteomes" id="UP000198844"/>
    </source>
</evidence>
<dbReference type="Gene3D" id="3.90.550.10">
    <property type="entry name" value="Spore Coat Polysaccharide Biosynthesis Protein SpsA, Chain A"/>
    <property type="match status" value="1"/>
</dbReference>
<dbReference type="RefSeq" id="WP_093644011.1">
    <property type="nucleotide sequence ID" value="NZ_FPBH01000030.1"/>
</dbReference>
<name>A0A1I7ELP2_9BURK</name>
<evidence type="ECO:0000313" key="4">
    <source>
        <dbReference type="EMBL" id="SFU24815.1"/>
    </source>
</evidence>
<dbReference type="EMBL" id="FPBH01000030">
    <property type="protein sequence ID" value="SFU24815.1"/>
    <property type="molecule type" value="Genomic_DNA"/>
</dbReference>
<dbReference type="OrthoDB" id="9771846at2"/>
<dbReference type="InterPro" id="IPR029044">
    <property type="entry name" value="Nucleotide-diphossugar_trans"/>
</dbReference>
<keyword evidence="2" id="KW-0328">Glycosyltransferase</keyword>
<dbReference type="PANTHER" id="PTHR43179">
    <property type="entry name" value="RHAMNOSYLTRANSFERASE WBBL"/>
    <property type="match status" value="1"/>
</dbReference>
<sequence>MTIFNRCASIYVSYHSEKYIDCFLCRHRQELGETVLIVNSTPGKYAGDLSGVKCLEARRNVGFAAANNLGVVGLSGGAHDFIIFINPDVAMPQGWLDSFSKICDLPEYRDVGVFTGPLLGYSFARDEPTGLIDSLGIWRTSYGKWFDKQQGQPTTAPDSVVTEPQEVPAVCGALMVVRKKVIEELVSEYGFFFDESYFMYKEDIEVSLRIRRKGWRTLLHPSLAAYHCRGWDPNRGAMPKWTRSISSRNELKMHLRYHWRGVPYSLLKYLYVKLMEK</sequence>
<dbReference type="PANTHER" id="PTHR43179:SF12">
    <property type="entry name" value="GALACTOFURANOSYLTRANSFERASE GLFT2"/>
    <property type="match status" value="1"/>
</dbReference>
<organism evidence="4 5">
    <name type="scientific">Paraburkholderia aspalathi</name>
    <dbReference type="NCBI Taxonomy" id="1324617"/>
    <lineage>
        <taxon>Bacteria</taxon>
        <taxon>Pseudomonadati</taxon>
        <taxon>Pseudomonadota</taxon>
        <taxon>Betaproteobacteria</taxon>
        <taxon>Burkholderiales</taxon>
        <taxon>Burkholderiaceae</taxon>
        <taxon>Paraburkholderia</taxon>
    </lineage>
</organism>
<protein>
    <submittedName>
        <fullName evidence="4">Glycosyltransferase, GT2 family</fullName>
    </submittedName>
</protein>